<feature type="domain" description="Transposase MuDR plant" evidence="1">
    <location>
        <begin position="145"/>
        <end position="206"/>
    </location>
</feature>
<dbReference type="OMA" id="RFCARHI"/>
<dbReference type="InParanoid" id="A0A3Q7J995"/>
<proteinExistence type="predicted"/>
<dbReference type="AlphaFoldDB" id="A0A3Q7J995"/>
<protein>
    <recommendedName>
        <fullName evidence="1">Transposase MuDR plant domain-containing protein</fullName>
    </recommendedName>
</protein>
<accession>A0A3Q7J995</accession>
<reference evidence="2" key="1">
    <citation type="journal article" date="2012" name="Nature">
        <title>The tomato genome sequence provides insights into fleshy fruit evolution.</title>
        <authorList>
            <consortium name="Tomato Genome Consortium"/>
        </authorList>
    </citation>
    <scope>NUCLEOTIDE SEQUENCE [LARGE SCALE GENOMIC DNA]</scope>
    <source>
        <strain evidence="2">cv. Heinz 1706</strain>
    </source>
</reference>
<evidence type="ECO:0000259" key="1">
    <source>
        <dbReference type="Pfam" id="PF03108"/>
    </source>
</evidence>
<evidence type="ECO:0000313" key="2">
    <source>
        <dbReference type="EnsemblPlants" id="Solyc10g038156.1.1"/>
    </source>
</evidence>
<dbReference type="EnsemblPlants" id="Solyc10g038156.1.1">
    <property type="protein sequence ID" value="Solyc10g038156.1.1"/>
    <property type="gene ID" value="Solyc10g038156.1"/>
</dbReference>
<dbReference type="InterPro" id="IPR004332">
    <property type="entry name" value="Transposase_MuDR"/>
</dbReference>
<evidence type="ECO:0000313" key="3">
    <source>
        <dbReference type="Proteomes" id="UP000004994"/>
    </source>
</evidence>
<dbReference type="PANTHER" id="PTHR31973:SF189">
    <property type="entry name" value="TRANSPOSASE, MUDR, PLANT, MULE TRANSPOSASE DOMAIN PROTEIN-RELATED"/>
    <property type="match status" value="1"/>
</dbReference>
<organism evidence="2">
    <name type="scientific">Solanum lycopersicum</name>
    <name type="common">Tomato</name>
    <name type="synonym">Lycopersicon esculentum</name>
    <dbReference type="NCBI Taxonomy" id="4081"/>
    <lineage>
        <taxon>Eukaryota</taxon>
        <taxon>Viridiplantae</taxon>
        <taxon>Streptophyta</taxon>
        <taxon>Embryophyta</taxon>
        <taxon>Tracheophyta</taxon>
        <taxon>Spermatophyta</taxon>
        <taxon>Magnoliopsida</taxon>
        <taxon>eudicotyledons</taxon>
        <taxon>Gunneridae</taxon>
        <taxon>Pentapetalae</taxon>
        <taxon>asterids</taxon>
        <taxon>lamiids</taxon>
        <taxon>Solanales</taxon>
        <taxon>Solanaceae</taxon>
        <taxon>Solanoideae</taxon>
        <taxon>Solaneae</taxon>
        <taxon>Solanum</taxon>
        <taxon>Solanum subgen. Lycopersicon</taxon>
    </lineage>
</organism>
<dbReference type="Gramene" id="Solyc10g038156.1.1">
    <property type="protein sequence ID" value="Solyc10g038156.1.1"/>
    <property type="gene ID" value="Solyc10g038156.1"/>
</dbReference>
<dbReference type="Pfam" id="PF03108">
    <property type="entry name" value="DBD_Tnp_Mut"/>
    <property type="match status" value="1"/>
</dbReference>
<dbReference type="PANTHER" id="PTHR31973">
    <property type="entry name" value="POLYPROTEIN, PUTATIVE-RELATED"/>
    <property type="match status" value="1"/>
</dbReference>
<name>A0A3Q7J995_SOLLC</name>
<keyword evidence="3" id="KW-1185">Reference proteome</keyword>
<dbReference type="Proteomes" id="UP000004994">
    <property type="component" value="Chromosome 10"/>
</dbReference>
<reference evidence="2" key="2">
    <citation type="submission" date="2019-01" db="UniProtKB">
        <authorList>
            <consortium name="EnsemblPlants"/>
        </authorList>
    </citation>
    <scope>IDENTIFICATION</scope>
    <source>
        <strain evidence="2">cv. Heinz 1706</strain>
    </source>
</reference>
<sequence>MENNGFENHNWYTIKNCFTFGELTKLTCCLTLITTASIYIPIWWFLCDRGDEGIRILQNILSNNFNVVNFFALDHSEEELGLVPNISHYNKSDNFIEVGTDCDSSEEEENGETMSSEYDSYELEIYKKQKQHDINETLDKYKNLEYGMTFSNLKEAKQVIDFYAVPNKRDIRVKRSDKGRVTYCCVLNCPFRFSIYKYGRDQGFKIKTLNQEHTCYETYENRRAKAGILSQYFKKKVQNNPTFKIKDMKEHLESILDLDVNESKLKRVKRLVLDKLDGSYADDYNKLEAYAYELRMSNPGTDVVINLSRDAMEEGIQGRLERRFATFYRARWHLFKRKR</sequence>
<dbReference type="STRING" id="4081.A0A3Q7J995"/>